<sequence>MQAPTNVVHAGLGLTEDQTMDLLCQAFRQAVDDYCAAPQGQRGGFNNFFFNSLRNLPPPNTQMGQALAGEIVREAPIFVGAVQGTAQAVAAAPTVAGNVGPVAQALAGAYQQAAVGLTGGMGAVTGMVAGPVGNCLGIGAMFQRGFARWRVLAQNGVRLRFPDGLIGNRIVEVKGPADWYRNPRQRADYQAFCAPNAPLEPDCASCDANCENGPLPRGDDGCR</sequence>
<evidence type="ECO:0000313" key="1">
    <source>
        <dbReference type="EMBL" id="KYF70860.1"/>
    </source>
</evidence>
<accession>A0A150QSD3</accession>
<organism evidence="1 2">
    <name type="scientific">Sorangium cellulosum</name>
    <name type="common">Polyangium cellulosum</name>
    <dbReference type="NCBI Taxonomy" id="56"/>
    <lineage>
        <taxon>Bacteria</taxon>
        <taxon>Pseudomonadati</taxon>
        <taxon>Myxococcota</taxon>
        <taxon>Polyangia</taxon>
        <taxon>Polyangiales</taxon>
        <taxon>Polyangiaceae</taxon>
        <taxon>Sorangium</taxon>
    </lineage>
</organism>
<reference evidence="1 2" key="1">
    <citation type="submission" date="2014-02" db="EMBL/GenBank/DDBJ databases">
        <title>The small core and large imbalanced accessory genome model reveals a collaborative survival strategy of Sorangium cellulosum strains in nature.</title>
        <authorList>
            <person name="Han K."/>
            <person name="Peng R."/>
            <person name="Blom J."/>
            <person name="Li Y.-Z."/>
        </authorList>
    </citation>
    <scope>NUCLEOTIDE SEQUENCE [LARGE SCALE GENOMIC DNA]</scope>
    <source>
        <strain evidence="1 2">So0008-312</strain>
    </source>
</reference>
<evidence type="ECO:0000313" key="2">
    <source>
        <dbReference type="Proteomes" id="UP000075260"/>
    </source>
</evidence>
<proteinExistence type="predicted"/>
<dbReference type="AlphaFoldDB" id="A0A150QSD3"/>
<protein>
    <submittedName>
        <fullName evidence="1">Uncharacterized protein</fullName>
    </submittedName>
</protein>
<dbReference type="Proteomes" id="UP000075260">
    <property type="component" value="Unassembled WGS sequence"/>
</dbReference>
<name>A0A150QSD3_SORCE</name>
<comment type="caution">
    <text evidence="1">The sequence shown here is derived from an EMBL/GenBank/DDBJ whole genome shotgun (WGS) entry which is preliminary data.</text>
</comment>
<dbReference type="RefSeq" id="WP_061607404.1">
    <property type="nucleotide sequence ID" value="NZ_JEMA01000372.1"/>
</dbReference>
<dbReference type="EMBL" id="JEMA01000372">
    <property type="protein sequence ID" value="KYF70860.1"/>
    <property type="molecule type" value="Genomic_DNA"/>
</dbReference>
<gene>
    <name evidence="1" type="ORF">BE15_30610</name>
</gene>